<dbReference type="InterPro" id="IPR001356">
    <property type="entry name" value="HD"/>
</dbReference>
<organism evidence="9 10">
    <name type="scientific">Rotaria sordida</name>
    <dbReference type="NCBI Taxonomy" id="392033"/>
    <lineage>
        <taxon>Eukaryota</taxon>
        <taxon>Metazoa</taxon>
        <taxon>Spiralia</taxon>
        <taxon>Gnathifera</taxon>
        <taxon>Rotifera</taxon>
        <taxon>Eurotatoria</taxon>
        <taxon>Bdelloidea</taxon>
        <taxon>Philodinida</taxon>
        <taxon>Philodinidae</taxon>
        <taxon>Rotaria</taxon>
    </lineage>
</organism>
<dbReference type="Proteomes" id="UP000663870">
    <property type="component" value="Unassembled WGS sequence"/>
</dbReference>
<evidence type="ECO:0000313" key="8">
    <source>
        <dbReference type="EMBL" id="CAF0805139.1"/>
    </source>
</evidence>
<dbReference type="SMART" id="SM00389">
    <property type="entry name" value="HOX"/>
    <property type="match status" value="1"/>
</dbReference>
<evidence type="ECO:0000256" key="6">
    <source>
        <dbReference type="RuleBase" id="RU000682"/>
    </source>
</evidence>
<dbReference type="GO" id="GO:0005634">
    <property type="term" value="C:nucleus"/>
    <property type="evidence" value="ECO:0007669"/>
    <property type="project" value="UniProtKB-SubCell"/>
</dbReference>
<evidence type="ECO:0000259" key="7">
    <source>
        <dbReference type="PROSITE" id="PS50071"/>
    </source>
</evidence>
<sequence length="155" mass="17780">MISINDEQTLSNLSDIDVGNTTSDSSSQTFATMITSTPQSTYKPRVNFHSIESLASSCTSIFSPSIPNQKNDDTGYSSFNSPTPSSREYYHTFKCNERKTRRKLSDWQIWYLNQIYAKNRYPTPHEQEQIAAQVLLPTSSIRIWFQNHRARSGKK</sequence>
<reference evidence="9" key="1">
    <citation type="submission" date="2021-02" db="EMBL/GenBank/DDBJ databases">
        <authorList>
            <person name="Nowell W R."/>
        </authorList>
    </citation>
    <scope>NUCLEOTIDE SEQUENCE</scope>
</reference>
<proteinExistence type="predicted"/>
<dbReference type="InterPro" id="IPR009057">
    <property type="entry name" value="Homeodomain-like_sf"/>
</dbReference>
<evidence type="ECO:0000256" key="5">
    <source>
        <dbReference type="PROSITE-ProRule" id="PRU00108"/>
    </source>
</evidence>
<evidence type="ECO:0000313" key="9">
    <source>
        <dbReference type="EMBL" id="CAF1218003.1"/>
    </source>
</evidence>
<dbReference type="EMBL" id="CAJNOL010000846">
    <property type="protein sequence ID" value="CAF1218003.1"/>
    <property type="molecule type" value="Genomic_DNA"/>
</dbReference>
<dbReference type="PANTHER" id="PTHR24324">
    <property type="entry name" value="HOMEOBOX PROTEIN HHEX"/>
    <property type="match status" value="1"/>
</dbReference>
<evidence type="ECO:0000256" key="4">
    <source>
        <dbReference type="ARBA" id="ARBA00023242"/>
    </source>
</evidence>
<evidence type="ECO:0000256" key="3">
    <source>
        <dbReference type="ARBA" id="ARBA00023155"/>
    </source>
</evidence>
<evidence type="ECO:0000256" key="2">
    <source>
        <dbReference type="ARBA" id="ARBA00023125"/>
    </source>
</evidence>
<dbReference type="AlphaFoldDB" id="A0A814XLV3"/>
<keyword evidence="3 5" id="KW-0371">Homeobox</keyword>
<feature type="domain" description="Homeobox" evidence="7">
    <location>
        <begin position="95"/>
        <end position="155"/>
    </location>
</feature>
<dbReference type="EMBL" id="CAJNOH010000045">
    <property type="protein sequence ID" value="CAF0805139.1"/>
    <property type="molecule type" value="Genomic_DNA"/>
</dbReference>
<comment type="caution">
    <text evidence="9">The sequence shown here is derived from an EMBL/GenBank/DDBJ whole genome shotgun (WGS) entry which is preliminary data.</text>
</comment>
<dbReference type="PROSITE" id="PS50071">
    <property type="entry name" value="HOMEOBOX_2"/>
    <property type="match status" value="1"/>
</dbReference>
<dbReference type="GO" id="GO:0000978">
    <property type="term" value="F:RNA polymerase II cis-regulatory region sequence-specific DNA binding"/>
    <property type="evidence" value="ECO:0007669"/>
    <property type="project" value="TreeGrafter"/>
</dbReference>
<dbReference type="SUPFAM" id="SSF46689">
    <property type="entry name" value="Homeodomain-like"/>
    <property type="match status" value="1"/>
</dbReference>
<evidence type="ECO:0000313" key="10">
    <source>
        <dbReference type="Proteomes" id="UP000663870"/>
    </source>
</evidence>
<dbReference type="Gene3D" id="1.10.10.60">
    <property type="entry name" value="Homeodomain-like"/>
    <property type="match status" value="1"/>
</dbReference>
<dbReference type="CDD" id="cd00086">
    <property type="entry name" value="homeodomain"/>
    <property type="match status" value="1"/>
</dbReference>
<dbReference type="InterPro" id="IPR051000">
    <property type="entry name" value="Homeobox_DNA-bind_prot"/>
</dbReference>
<dbReference type="Proteomes" id="UP000663854">
    <property type="component" value="Unassembled WGS sequence"/>
</dbReference>
<accession>A0A814XLV3</accession>
<evidence type="ECO:0000256" key="1">
    <source>
        <dbReference type="ARBA" id="ARBA00004123"/>
    </source>
</evidence>
<protein>
    <recommendedName>
        <fullName evidence="7">Homeobox domain-containing protein</fullName>
    </recommendedName>
</protein>
<keyword evidence="4 5" id="KW-0539">Nucleus</keyword>
<gene>
    <name evidence="9" type="ORF">JXQ802_LOCUS25289</name>
    <name evidence="8" type="ORF">PYM288_LOCUS4817</name>
</gene>
<name>A0A814XLV3_9BILA</name>
<dbReference type="Pfam" id="PF00046">
    <property type="entry name" value="Homeodomain"/>
    <property type="match status" value="1"/>
</dbReference>
<keyword evidence="2 5" id="KW-0238">DNA-binding</keyword>
<comment type="subcellular location">
    <subcellularLocation>
        <location evidence="1 5 6">Nucleus</location>
    </subcellularLocation>
</comment>
<keyword evidence="10" id="KW-1185">Reference proteome</keyword>
<dbReference type="GO" id="GO:0006357">
    <property type="term" value="P:regulation of transcription by RNA polymerase II"/>
    <property type="evidence" value="ECO:0007669"/>
    <property type="project" value="TreeGrafter"/>
</dbReference>
<dbReference type="PANTHER" id="PTHR24324:SF5">
    <property type="entry name" value="HEMATOPOIETICALLY-EXPRESSED HOMEOBOX PROTEIN HHEX"/>
    <property type="match status" value="1"/>
</dbReference>
<dbReference type="GO" id="GO:0030154">
    <property type="term" value="P:cell differentiation"/>
    <property type="evidence" value="ECO:0007669"/>
    <property type="project" value="TreeGrafter"/>
</dbReference>